<name>A0A8S2XKQ3_9BILA</name>
<dbReference type="EMBL" id="CAJOBJ010087226">
    <property type="protein sequence ID" value="CAF4525650.1"/>
    <property type="molecule type" value="Genomic_DNA"/>
</dbReference>
<dbReference type="EMBL" id="CAJOBJ010087236">
    <property type="protein sequence ID" value="CAF4525699.1"/>
    <property type="molecule type" value="Genomic_DNA"/>
</dbReference>
<sequence>MYCFLATFSAPSTASNMFGTSTATTASPFAAPATSTPSFSFGTSTAPTTSIFGAPT</sequence>
<organism evidence="4 8">
    <name type="scientific">Rotaria magnacalcarata</name>
    <dbReference type="NCBI Taxonomy" id="392030"/>
    <lineage>
        <taxon>Eukaryota</taxon>
        <taxon>Metazoa</taxon>
        <taxon>Spiralia</taxon>
        <taxon>Gnathifera</taxon>
        <taxon>Rotifera</taxon>
        <taxon>Eurotatoria</taxon>
        <taxon>Bdelloidea</taxon>
        <taxon>Philodinida</taxon>
        <taxon>Philodinidae</taxon>
        <taxon>Rotaria</taxon>
    </lineage>
</organism>
<feature type="non-terminal residue" evidence="4">
    <location>
        <position position="1"/>
    </location>
</feature>
<evidence type="ECO:0000313" key="6">
    <source>
        <dbReference type="EMBL" id="CAF4525650.1"/>
    </source>
</evidence>
<evidence type="ECO:0000313" key="3">
    <source>
        <dbReference type="EMBL" id="CAF4390776.1"/>
    </source>
</evidence>
<evidence type="ECO:0000313" key="2">
    <source>
        <dbReference type="EMBL" id="CAF4388442.1"/>
    </source>
</evidence>
<dbReference type="Proteomes" id="UP000681967">
    <property type="component" value="Unassembled WGS sequence"/>
</dbReference>
<reference evidence="4" key="1">
    <citation type="submission" date="2021-02" db="EMBL/GenBank/DDBJ databases">
        <authorList>
            <person name="Nowell W R."/>
        </authorList>
    </citation>
    <scope>NUCLEOTIDE SEQUENCE</scope>
</reference>
<evidence type="ECO:0000313" key="4">
    <source>
        <dbReference type="EMBL" id="CAF4503859.1"/>
    </source>
</evidence>
<protein>
    <submittedName>
        <fullName evidence="4">Uncharacterized protein</fullName>
    </submittedName>
</protein>
<dbReference type="AlphaFoldDB" id="A0A8S2XKQ3"/>
<feature type="region of interest" description="Disordered" evidence="1">
    <location>
        <begin position="31"/>
        <end position="56"/>
    </location>
</feature>
<dbReference type="EMBL" id="CAJOBH010053666">
    <property type="protein sequence ID" value="CAF4390776.1"/>
    <property type="molecule type" value="Genomic_DNA"/>
</dbReference>
<evidence type="ECO:0000313" key="5">
    <source>
        <dbReference type="EMBL" id="CAF4504292.1"/>
    </source>
</evidence>
<dbReference type="EMBL" id="CAJOBI010082451">
    <property type="protein sequence ID" value="CAF4503859.1"/>
    <property type="molecule type" value="Genomic_DNA"/>
</dbReference>
<evidence type="ECO:0000313" key="8">
    <source>
        <dbReference type="Proteomes" id="UP000676336"/>
    </source>
</evidence>
<gene>
    <name evidence="2" type="ORF">BYL167_LOCUS31044</name>
    <name evidence="3" type="ORF">BYL167_LOCUS31137</name>
    <name evidence="6" type="ORF">GIL414_LOCUS35808</name>
    <name evidence="7" type="ORF">GIL414_LOCUS35811</name>
    <name evidence="4" type="ORF">SMN809_LOCUS35038</name>
    <name evidence="5" type="ORF">SMN809_LOCUS35058</name>
</gene>
<evidence type="ECO:0000256" key="1">
    <source>
        <dbReference type="SAM" id="MobiDB-lite"/>
    </source>
</evidence>
<evidence type="ECO:0000313" key="7">
    <source>
        <dbReference type="EMBL" id="CAF4525699.1"/>
    </source>
</evidence>
<dbReference type="Proteomes" id="UP000676336">
    <property type="component" value="Unassembled WGS sequence"/>
</dbReference>
<dbReference type="Proteomes" id="UP000681720">
    <property type="component" value="Unassembled WGS sequence"/>
</dbReference>
<feature type="compositionally biased region" description="Low complexity" evidence="1">
    <location>
        <begin position="31"/>
        <end position="50"/>
    </location>
</feature>
<dbReference type="EMBL" id="CAJOBI010082583">
    <property type="protein sequence ID" value="CAF4504292.1"/>
    <property type="molecule type" value="Genomic_DNA"/>
</dbReference>
<comment type="caution">
    <text evidence="4">The sequence shown here is derived from an EMBL/GenBank/DDBJ whole genome shotgun (WGS) entry which is preliminary data.</text>
</comment>
<proteinExistence type="predicted"/>
<dbReference type="EMBL" id="CAJOBH010053085">
    <property type="protein sequence ID" value="CAF4388442.1"/>
    <property type="molecule type" value="Genomic_DNA"/>
</dbReference>
<accession>A0A8S2XKQ3</accession>